<evidence type="ECO:0000256" key="9">
    <source>
        <dbReference type="ARBA" id="ARBA00022989"/>
    </source>
</evidence>
<evidence type="ECO:0000256" key="12">
    <source>
        <dbReference type="SAM" id="Phobius"/>
    </source>
</evidence>
<dbReference type="Proteomes" id="UP000664601">
    <property type="component" value="Unassembled WGS sequence"/>
</dbReference>
<proteinExistence type="predicted"/>
<keyword evidence="2" id="KW-0813">Transport</keyword>
<evidence type="ECO:0000256" key="7">
    <source>
        <dbReference type="ARBA" id="ARBA00022692"/>
    </source>
</evidence>
<feature type="transmembrane region" description="Helical" evidence="12">
    <location>
        <begin position="223"/>
        <end position="246"/>
    </location>
</feature>
<evidence type="ECO:0000256" key="3">
    <source>
        <dbReference type="ARBA" id="ARBA00022475"/>
    </source>
</evidence>
<accession>A0ABS3LD13</accession>
<keyword evidence="9 12" id="KW-1133">Transmembrane helix</keyword>
<evidence type="ECO:0000313" key="15">
    <source>
        <dbReference type="EMBL" id="MBO1306259.1"/>
    </source>
</evidence>
<dbReference type="SUPFAM" id="SSF55604">
    <property type="entry name" value="Glucose permease domain IIB"/>
    <property type="match status" value="1"/>
</dbReference>
<evidence type="ECO:0000256" key="11">
    <source>
        <dbReference type="PROSITE-ProRule" id="PRU00421"/>
    </source>
</evidence>
<feature type="active site" description="Phosphocysteine intermediate; for EIIB activity" evidence="11">
    <location>
        <position position="104"/>
    </location>
</feature>
<evidence type="ECO:0000313" key="16">
    <source>
        <dbReference type="Proteomes" id="UP000664601"/>
    </source>
</evidence>
<dbReference type="PANTHER" id="PTHR30175">
    <property type="entry name" value="PHOSPHOTRANSFERASE SYSTEM TRANSPORT PROTEIN"/>
    <property type="match status" value="1"/>
</dbReference>
<feature type="transmembrane region" description="Helical" evidence="12">
    <location>
        <begin position="312"/>
        <end position="335"/>
    </location>
</feature>
<dbReference type="Pfam" id="PF02378">
    <property type="entry name" value="PTS_EIIC"/>
    <property type="match status" value="1"/>
</dbReference>
<dbReference type="Pfam" id="PF00367">
    <property type="entry name" value="PTS_EIIB"/>
    <property type="match status" value="1"/>
</dbReference>
<reference evidence="15 16" key="1">
    <citation type="submission" date="2021-03" db="EMBL/GenBank/DDBJ databases">
        <title>Enterococcal diversity collection.</title>
        <authorList>
            <person name="Gilmore M.S."/>
            <person name="Schwartzman J."/>
            <person name="Van Tyne D."/>
            <person name="Martin M."/>
            <person name="Earl A.M."/>
            <person name="Manson A.L."/>
            <person name="Straub T."/>
            <person name="Salamzade R."/>
            <person name="Saavedra J."/>
            <person name="Lebreton F."/>
            <person name="Prichula J."/>
            <person name="Schaufler K."/>
            <person name="Gaca A."/>
            <person name="Sgardioli B."/>
            <person name="Wagenaar J."/>
            <person name="Strong T."/>
        </authorList>
    </citation>
    <scope>NUCLEOTIDE SEQUENCE [LARGE SCALE GENOMIC DNA]</scope>
    <source>
        <strain evidence="15 16">669A</strain>
    </source>
</reference>
<sequence>MDKQSMLEKILPYIGGEENVSRSEMMDTTLVIILKDRNLVSLADLQQMKELEEVELLRNRLKIKVQTDKQEEKTMKNNKNKTELAKAIIEQVGGKENIRSLRHCYTRLRFSLKDQSKANTSALEETEGVISVVTNSEEYMVVIGNDVAIVYNAVCNEAGLKPGEVVEENLDDEGKKGNIFSRVLSVIMASMQAIVNLICACGLIKGFLTLISMTGFVPPESGLYILMNGMGDAIFFFLPIALGYNLAKNLHGSPFLGFLIGAILCYPTLNGVDLDFFGYVVNATYTGTFLPVAFIVALAVPIERYLNQHLPMMIKGFLTPAIVLLITIPLGFLIIGPVANVLGVGINDGITALLGFNPIICGLVFGAIWQILIVFGIHGVPSTFMFMNLAAGNTDQLLAMCIFVNFAQSAVVLAMYMKTKSPKLKSVALPAFISGMFGITEPAIYGVTLPRMKMFVVSCIAAAVGCAMVAVLGVTGYAFTGTGFFAILGMLDPVNPQILPVLIVIATHFICGFVLTFVTYKDEGKDLEDAKNLNKQEAPEADIATQN</sequence>
<comment type="caution">
    <text evidence="15">The sequence shown here is derived from an EMBL/GenBank/DDBJ whole genome shotgun (WGS) entry which is preliminary data.</text>
</comment>
<dbReference type="PROSITE" id="PS51103">
    <property type="entry name" value="PTS_EIIC_TYPE_1"/>
    <property type="match status" value="1"/>
</dbReference>
<dbReference type="Gene3D" id="3.30.1360.60">
    <property type="entry name" value="Glucose permease domain IIB"/>
    <property type="match status" value="1"/>
</dbReference>
<evidence type="ECO:0000259" key="14">
    <source>
        <dbReference type="PROSITE" id="PS51103"/>
    </source>
</evidence>
<gene>
    <name evidence="15" type="ORF">JZO70_08815</name>
</gene>
<dbReference type="InterPro" id="IPR013013">
    <property type="entry name" value="PTS_EIIC_1"/>
</dbReference>
<evidence type="ECO:0000256" key="6">
    <source>
        <dbReference type="ARBA" id="ARBA00022683"/>
    </source>
</evidence>
<dbReference type="InterPro" id="IPR001996">
    <property type="entry name" value="PTS_IIB_1"/>
</dbReference>
<dbReference type="PROSITE" id="PS51098">
    <property type="entry name" value="PTS_EIIB_TYPE_1"/>
    <property type="match status" value="1"/>
</dbReference>
<feature type="transmembrane region" description="Helical" evidence="12">
    <location>
        <begin position="253"/>
        <end position="270"/>
    </location>
</feature>
<organism evidence="15 16">
    <name type="scientific">Candidatus Enterococcus moelleringii</name>
    <dbReference type="NCBI Taxonomy" id="2815325"/>
    <lineage>
        <taxon>Bacteria</taxon>
        <taxon>Bacillati</taxon>
        <taxon>Bacillota</taxon>
        <taxon>Bacilli</taxon>
        <taxon>Lactobacillales</taxon>
        <taxon>Enterococcaceae</taxon>
        <taxon>Enterococcus</taxon>
    </lineage>
</organism>
<dbReference type="InterPro" id="IPR018113">
    <property type="entry name" value="PTrfase_EIIB_Cys"/>
</dbReference>
<evidence type="ECO:0000256" key="10">
    <source>
        <dbReference type="ARBA" id="ARBA00023136"/>
    </source>
</evidence>
<evidence type="ECO:0000256" key="4">
    <source>
        <dbReference type="ARBA" id="ARBA00022597"/>
    </source>
</evidence>
<keyword evidence="10 12" id="KW-0472">Membrane</keyword>
<keyword evidence="5" id="KW-0808">Transferase</keyword>
<dbReference type="RefSeq" id="WP_207673188.1">
    <property type="nucleotide sequence ID" value="NZ_JAFREM010000013.1"/>
</dbReference>
<evidence type="ECO:0000256" key="8">
    <source>
        <dbReference type="ARBA" id="ARBA00022777"/>
    </source>
</evidence>
<dbReference type="PANTHER" id="PTHR30175:SF1">
    <property type="entry name" value="PTS SYSTEM ARBUTIN-, CELLOBIOSE-, AND SALICIN-SPECIFIC EIIBC COMPONENT-RELATED"/>
    <property type="match status" value="1"/>
</dbReference>
<dbReference type="InterPro" id="IPR036878">
    <property type="entry name" value="Glu_permease_IIB"/>
</dbReference>
<feature type="transmembrane region" description="Helical" evidence="12">
    <location>
        <begin position="428"/>
        <end position="447"/>
    </location>
</feature>
<dbReference type="InterPro" id="IPR003352">
    <property type="entry name" value="PTS_EIIC"/>
</dbReference>
<keyword evidence="16" id="KW-1185">Reference proteome</keyword>
<comment type="subcellular location">
    <subcellularLocation>
        <location evidence="1">Cell membrane</location>
        <topology evidence="1">Multi-pass membrane protein</topology>
    </subcellularLocation>
</comment>
<feature type="transmembrane region" description="Helical" evidence="12">
    <location>
        <begin position="498"/>
        <end position="518"/>
    </location>
</feature>
<dbReference type="CDD" id="cd00212">
    <property type="entry name" value="PTS_IIB_glc"/>
    <property type="match status" value="1"/>
</dbReference>
<feature type="transmembrane region" description="Helical" evidence="12">
    <location>
        <begin position="276"/>
        <end position="300"/>
    </location>
</feature>
<dbReference type="PROSITE" id="PS01035">
    <property type="entry name" value="PTS_EIIB_TYPE_1_CYS"/>
    <property type="match status" value="1"/>
</dbReference>
<feature type="transmembrane region" description="Helical" evidence="12">
    <location>
        <begin position="183"/>
        <end position="211"/>
    </location>
</feature>
<protein>
    <submittedName>
        <fullName evidence="15">PTS transporter subunit EIIC</fullName>
    </submittedName>
</protein>
<feature type="domain" description="PTS EIIC type-1" evidence="14">
    <location>
        <begin position="198"/>
        <end position="531"/>
    </location>
</feature>
<keyword evidence="6" id="KW-0598">Phosphotransferase system</keyword>
<dbReference type="InterPro" id="IPR050558">
    <property type="entry name" value="PTS_Sugar-Specific_Components"/>
</dbReference>
<feature type="domain" description="PTS EIIB type-1" evidence="13">
    <location>
        <begin position="82"/>
        <end position="164"/>
    </location>
</feature>
<dbReference type="EMBL" id="JAFREM010000013">
    <property type="protein sequence ID" value="MBO1306259.1"/>
    <property type="molecule type" value="Genomic_DNA"/>
</dbReference>
<feature type="transmembrane region" description="Helical" evidence="12">
    <location>
        <begin position="454"/>
        <end position="478"/>
    </location>
</feature>
<evidence type="ECO:0000256" key="1">
    <source>
        <dbReference type="ARBA" id="ARBA00004651"/>
    </source>
</evidence>
<keyword evidence="7 12" id="KW-0812">Transmembrane</keyword>
<evidence type="ECO:0000256" key="5">
    <source>
        <dbReference type="ARBA" id="ARBA00022679"/>
    </source>
</evidence>
<name>A0ABS3LD13_9ENTE</name>
<keyword evidence="4" id="KW-0762">Sugar transport</keyword>
<feature type="transmembrane region" description="Helical" evidence="12">
    <location>
        <begin position="355"/>
        <end position="377"/>
    </location>
</feature>
<keyword evidence="8" id="KW-0418">Kinase</keyword>
<feature type="transmembrane region" description="Helical" evidence="12">
    <location>
        <begin position="397"/>
        <end position="416"/>
    </location>
</feature>
<keyword evidence="3" id="KW-1003">Cell membrane</keyword>
<evidence type="ECO:0000259" key="13">
    <source>
        <dbReference type="PROSITE" id="PS51098"/>
    </source>
</evidence>
<evidence type="ECO:0000256" key="2">
    <source>
        <dbReference type="ARBA" id="ARBA00022448"/>
    </source>
</evidence>